<name>A0A1G7P1X6_9LACT</name>
<dbReference type="InterPro" id="IPR050261">
    <property type="entry name" value="FrsA_esterase"/>
</dbReference>
<dbReference type="Gene3D" id="3.40.50.1820">
    <property type="entry name" value="alpha/beta hydrolase"/>
    <property type="match status" value="1"/>
</dbReference>
<dbReference type="EMBL" id="FNCK01000001">
    <property type="protein sequence ID" value="SDF80306.1"/>
    <property type="molecule type" value="Genomic_DNA"/>
</dbReference>
<accession>A0A1G7P1X6</accession>
<dbReference type="Pfam" id="PF00561">
    <property type="entry name" value="Abhydrolase_1"/>
    <property type="match status" value="1"/>
</dbReference>
<reference evidence="4 5" key="1">
    <citation type="submission" date="2016-10" db="EMBL/GenBank/DDBJ databases">
        <authorList>
            <person name="de Groot N.N."/>
        </authorList>
    </citation>
    <scope>NUCLEOTIDE SEQUENCE [LARGE SCALE GENOMIC DNA]</scope>
    <source>
        <strain evidence="4 5">ATCC BAA-466</strain>
    </source>
</reference>
<comment type="similarity">
    <text evidence="2">Belongs to the AB hydrolase superfamily. FUS2 hydrolase family.</text>
</comment>
<keyword evidence="5" id="KW-1185">Reference proteome</keyword>
<feature type="domain" description="AB hydrolase-1" evidence="3">
    <location>
        <begin position="34"/>
        <end position="151"/>
    </location>
</feature>
<dbReference type="InterPro" id="IPR000073">
    <property type="entry name" value="AB_hydrolase_1"/>
</dbReference>
<evidence type="ECO:0000256" key="1">
    <source>
        <dbReference type="ARBA" id="ARBA00022801"/>
    </source>
</evidence>
<evidence type="ECO:0000313" key="4">
    <source>
        <dbReference type="EMBL" id="SDF80306.1"/>
    </source>
</evidence>
<dbReference type="Proteomes" id="UP000199708">
    <property type="component" value="Unassembled WGS sequence"/>
</dbReference>
<sequence length="280" mass="32498">MEVIVEDFFIEEGPYGSISGKVLSQRQHKDQTLPLVIFYHGWTNSSSEQVYFAMEIARQGFRVVIPDAYLHGERSPKRERQEEDFLKTLKANIEEFPILLSYFKPTLKDDFLGVAGMSMGAMTSLLLLSKEAQITAAVALMGTAHISDFIEEKVIHVINNSDDPTERMELLEQIKKDYTILFDLDLSRQPQKIANRPVFIWHGEDDPVVPFNYMQKFVNSIVNQPYSQSVHFVHEPGYHKVPFNQIIRMSTFFKMIYSSNTKDVWSYIEEKLQERPDFND</sequence>
<dbReference type="GO" id="GO:0052689">
    <property type="term" value="F:carboxylic ester hydrolase activity"/>
    <property type="evidence" value="ECO:0007669"/>
    <property type="project" value="UniProtKB-ARBA"/>
</dbReference>
<evidence type="ECO:0000259" key="3">
    <source>
        <dbReference type="Pfam" id="PF00561"/>
    </source>
</evidence>
<dbReference type="PANTHER" id="PTHR22946">
    <property type="entry name" value="DIENELACTONE HYDROLASE DOMAIN-CONTAINING PROTEIN-RELATED"/>
    <property type="match status" value="1"/>
</dbReference>
<dbReference type="InterPro" id="IPR029058">
    <property type="entry name" value="AB_hydrolase_fold"/>
</dbReference>
<dbReference type="SUPFAM" id="SSF53474">
    <property type="entry name" value="alpha/beta-Hydrolases"/>
    <property type="match status" value="1"/>
</dbReference>
<dbReference type="PANTHER" id="PTHR22946:SF9">
    <property type="entry name" value="POLYKETIDE TRANSFERASE AF380"/>
    <property type="match status" value="1"/>
</dbReference>
<protein>
    <recommendedName>
        <fullName evidence="3">AB hydrolase-1 domain-containing protein</fullName>
    </recommendedName>
</protein>
<keyword evidence="1" id="KW-0378">Hydrolase</keyword>
<dbReference type="RefSeq" id="WP_168427122.1">
    <property type="nucleotide sequence ID" value="NZ_FNCK01000001.1"/>
</dbReference>
<evidence type="ECO:0000313" key="5">
    <source>
        <dbReference type="Proteomes" id="UP000199708"/>
    </source>
</evidence>
<proteinExistence type="inferred from homology"/>
<dbReference type="AlphaFoldDB" id="A0A1G7P1X6"/>
<gene>
    <name evidence="4" type="ORF">SAMN05421791_10195</name>
</gene>
<evidence type="ECO:0000256" key="2">
    <source>
        <dbReference type="ARBA" id="ARBA00038115"/>
    </source>
</evidence>
<organism evidence="4 5">
    <name type="scientific">Facklamia miroungae</name>
    <dbReference type="NCBI Taxonomy" id="120956"/>
    <lineage>
        <taxon>Bacteria</taxon>
        <taxon>Bacillati</taxon>
        <taxon>Bacillota</taxon>
        <taxon>Bacilli</taxon>
        <taxon>Lactobacillales</taxon>
        <taxon>Aerococcaceae</taxon>
        <taxon>Facklamia</taxon>
    </lineage>
</organism>
<dbReference type="STRING" id="120956.SAMN05421791_10195"/>